<sequence length="104" mass="11796">MIIASLIYLHPFPPAVAIDLYYWAMEWGLDSHFNNPLLDHDPAYESPPPPDPPLQGQSFSSVRPEASGLTHSSFYPPCSMYLYETSALIPSEIPRHIYKKNLHV</sequence>
<proteinExistence type="predicted"/>
<gene>
    <name evidence="2" type="ORF">EYR41_005100</name>
</gene>
<organism evidence="2 3">
    <name type="scientific">Orbilia oligospora</name>
    <name type="common">Nematode-trapping fungus</name>
    <name type="synonym">Arthrobotrys oligospora</name>
    <dbReference type="NCBI Taxonomy" id="2813651"/>
    <lineage>
        <taxon>Eukaryota</taxon>
        <taxon>Fungi</taxon>
        <taxon>Dikarya</taxon>
        <taxon>Ascomycota</taxon>
        <taxon>Pezizomycotina</taxon>
        <taxon>Orbiliomycetes</taxon>
        <taxon>Orbiliales</taxon>
        <taxon>Orbiliaceae</taxon>
        <taxon>Orbilia</taxon>
    </lineage>
</organism>
<name>A0A7C8K0W7_ORBOL</name>
<dbReference type="EMBL" id="SOZJ01000003">
    <property type="protein sequence ID" value="TGJ69031.1"/>
    <property type="molecule type" value="Genomic_DNA"/>
</dbReference>
<evidence type="ECO:0000313" key="2">
    <source>
        <dbReference type="EMBL" id="TGJ69031.1"/>
    </source>
</evidence>
<reference evidence="2 3" key="1">
    <citation type="submission" date="2019-03" db="EMBL/GenBank/DDBJ databases">
        <title>Nematode-trapping fungi genome.</title>
        <authorList>
            <person name="Vidal-Diez De Ulzurrun G."/>
        </authorList>
    </citation>
    <scope>NUCLEOTIDE SEQUENCE [LARGE SCALE GENOMIC DNA]</scope>
    <source>
        <strain evidence="2 3">TWF154</strain>
    </source>
</reference>
<protein>
    <submittedName>
        <fullName evidence="2">Uncharacterized protein</fullName>
    </submittedName>
</protein>
<comment type="caution">
    <text evidence="2">The sequence shown here is derived from an EMBL/GenBank/DDBJ whole genome shotgun (WGS) entry which is preliminary data.</text>
</comment>
<dbReference type="AlphaFoldDB" id="A0A7C8K0W7"/>
<evidence type="ECO:0000313" key="3">
    <source>
        <dbReference type="Proteomes" id="UP000297595"/>
    </source>
</evidence>
<evidence type="ECO:0000256" key="1">
    <source>
        <dbReference type="SAM" id="MobiDB-lite"/>
    </source>
</evidence>
<dbReference type="Proteomes" id="UP000297595">
    <property type="component" value="Unassembled WGS sequence"/>
</dbReference>
<feature type="region of interest" description="Disordered" evidence="1">
    <location>
        <begin position="40"/>
        <end position="73"/>
    </location>
</feature>
<accession>A0A7C8K0W7</accession>